<accession>A0A699YI53</accession>
<dbReference type="AlphaFoldDB" id="A0A699YI53"/>
<gene>
    <name evidence="1" type="ORF">HaLaN_02377</name>
</gene>
<keyword evidence="2" id="KW-1185">Reference proteome</keyword>
<evidence type="ECO:0000313" key="2">
    <source>
        <dbReference type="Proteomes" id="UP000485058"/>
    </source>
</evidence>
<sequence>MSQRPSLRVSPFMGDEVALNHGCGNPIPAGNGVGALVPDIQNCDISHEGIEVRLDYAAVPHPAAVLCSVLRCQDRCMDIPVAHFPTLADHQLLDLSALRRAWS</sequence>
<organism evidence="1 2">
    <name type="scientific">Haematococcus lacustris</name>
    <name type="common">Green alga</name>
    <name type="synonym">Haematococcus pluvialis</name>
    <dbReference type="NCBI Taxonomy" id="44745"/>
    <lineage>
        <taxon>Eukaryota</taxon>
        <taxon>Viridiplantae</taxon>
        <taxon>Chlorophyta</taxon>
        <taxon>core chlorophytes</taxon>
        <taxon>Chlorophyceae</taxon>
        <taxon>CS clade</taxon>
        <taxon>Chlamydomonadales</taxon>
        <taxon>Haematococcaceae</taxon>
        <taxon>Haematococcus</taxon>
    </lineage>
</organism>
<evidence type="ECO:0000313" key="1">
    <source>
        <dbReference type="EMBL" id="GFH07558.1"/>
    </source>
</evidence>
<dbReference type="EMBL" id="BLLF01000102">
    <property type="protein sequence ID" value="GFH07558.1"/>
    <property type="molecule type" value="Genomic_DNA"/>
</dbReference>
<comment type="caution">
    <text evidence="1">The sequence shown here is derived from an EMBL/GenBank/DDBJ whole genome shotgun (WGS) entry which is preliminary data.</text>
</comment>
<proteinExistence type="predicted"/>
<protein>
    <submittedName>
        <fullName evidence="1">Uncharacterized protein</fullName>
    </submittedName>
</protein>
<dbReference type="Proteomes" id="UP000485058">
    <property type="component" value="Unassembled WGS sequence"/>
</dbReference>
<reference evidence="1 2" key="1">
    <citation type="submission" date="2020-02" db="EMBL/GenBank/DDBJ databases">
        <title>Draft genome sequence of Haematococcus lacustris strain NIES-144.</title>
        <authorList>
            <person name="Morimoto D."/>
            <person name="Nakagawa S."/>
            <person name="Yoshida T."/>
            <person name="Sawayama S."/>
        </authorList>
    </citation>
    <scope>NUCLEOTIDE SEQUENCE [LARGE SCALE GENOMIC DNA]</scope>
    <source>
        <strain evidence="1 2">NIES-144</strain>
    </source>
</reference>
<name>A0A699YI53_HAELA</name>